<evidence type="ECO:0000256" key="3">
    <source>
        <dbReference type="SAM" id="Phobius"/>
    </source>
</evidence>
<proteinExistence type="inferred from homology"/>
<dbReference type="EC" id="3.4.19.12" evidence="1"/>
<keyword evidence="3" id="KW-1133">Transmembrane helix</keyword>
<dbReference type="InterPro" id="IPR018200">
    <property type="entry name" value="USP_CS"/>
</dbReference>
<keyword evidence="3" id="KW-0472">Membrane</keyword>
<dbReference type="InterPro" id="IPR038765">
    <property type="entry name" value="Papain-like_cys_pep_sf"/>
</dbReference>
<reference evidence="5 6" key="1">
    <citation type="submission" date="2021-11" db="EMBL/GenBank/DDBJ databases">
        <title>Black yeast isolated from Biological Soil Crust.</title>
        <authorList>
            <person name="Kurbessoian T."/>
        </authorList>
    </citation>
    <scope>NUCLEOTIDE SEQUENCE [LARGE SCALE GENOMIC DNA]</scope>
    <source>
        <strain evidence="5 6">CCFEE 5522</strain>
    </source>
</reference>
<gene>
    <name evidence="5" type="ORF">LTR36_007055</name>
</gene>
<dbReference type="PROSITE" id="PS50235">
    <property type="entry name" value="USP_3"/>
    <property type="match status" value="1"/>
</dbReference>
<feature type="compositionally biased region" description="Polar residues" evidence="2">
    <location>
        <begin position="222"/>
        <end position="233"/>
    </location>
</feature>
<dbReference type="GO" id="GO:0005829">
    <property type="term" value="C:cytosol"/>
    <property type="evidence" value="ECO:0007669"/>
    <property type="project" value="TreeGrafter"/>
</dbReference>
<feature type="compositionally biased region" description="Low complexity" evidence="2">
    <location>
        <begin position="534"/>
        <end position="560"/>
    </location>
</feature>
<dbReference type="Gene3D" id="3.90.70.10">
    <property type="entry name" value="Cysteine proteinases"/>
    <property type="match status" value="1"/>
</dbReference>
<accession>A0AAV9JAP4</accession>
<keyword evidence="1" id="KW-0378">Hydrolase</keyword>
<keyword evidence="1" id="KW-0833">Ubl conjugation pathway</keyword>
<keyword evidence="6" id="KW-1185">Reference proteome</keyword>
<feature type="region of interest" description="Disordered" evidence="2">
    <location>
        <begin position="369"/>
        <end position="398"/>
    </location>
</feature>
<dbReference type="GO" id="GO:0005634">
    <property type="term" value="C:nucleus"/>
    <property type="evidence" value="ECO:0007669"/>
    <property type="project" value="TreeGrafter"/>
</dbReference>
<dbReference type="AlphaFoldDB" id="A0AAV9JAP4"/>
<evidence type="ECO:0000313" key="5">
    <source>
        <dbReference type="EMBL" id="KAK4542207.1"/>
    </source>
</evidence>
<feature type="compositionally biased region" description="Basic and acidic residues" evidence="2">
    <location>
        <begin position="241"/>
        <end position="250"/>
    </location>
</feature>
<dbReference type="PROSITE" id="PS00972">
    <property type="entry name" value="USP_1"/>
    <property type="match status" value="1"/>
</dbReference>
<feature type="compositionally biased region" description="Low complexity" evidence="2">
    <location>
        <begin position="504"/>
        <end position="517"/>
    </location>
</feature>
<comment type="caution">
    <text evidence="5">The sequence shown here is derived from an EMBL/GenBank/DDBJ whole genome shotgun (WGS) entry which is preliminary data.</text>
</comment>
<dbReference type="Proteomes" id="UP001324427">
    <property type="component" value="Unassembled WGS sequence"/>
</dbReference>
<dbReference type="GO" id="GO:0004843">
    <property type="term" value="F:cysteine-type deubiquitinase activity"/>
    <property type="evidence" value="ECO:0007669"/>
    <property type="project" value="UniProtKB-UniRule"/>
</dbReference>
<dbReference type="CDD" id="cd02662">
    <property type="entry name" value="Peptidase_C19F"/>
    <property type="match status" value="1"/>
</dbReference>
<dbReference type="SUPFAM" id="SSF54001">
    <property type="entry name" value="Cysteine proteinases"/>
    <property type="match status" value="1"/>
</dbReference>
<dbReference type="PROSITE" id="PS00973">
    <property type="entry name" value="USP_2"/>
    <property type="match status" value="1"/>
</dbReference>
<feature type="region of interest" description="Disordered" evidence="2">
    <location>
        <begin position="481"/>
        <end position="600"/>
    </location>
</feature>
<dbReference type="InterPro" id="IPR001394">
    <property type="entry name" value="Peptidase_C19_UCH"/>
</dbReference>
<protein>
    <recommendedName>
        <fullName evidence="1">Ubiquitin carboxyl-terminal hydrolase</fullName>
        <ecNumber evidence="1">3.4.19.12</ecNumber>
    </recommendedName>
</protein>
<name>A0AAV9JAP4_9PEZI</name>
<dbReference type="Pfam" id="PF00443">
    <property type="entry name" value="UCH"/>
    <property type="match status" value="1"/>
</dbReference>
<feature type="domain" description="USP" evidence="4">
    <location>
        <begin position="49"/>
        <end position="649"/>
    </location>
</feature>
<evidence type="ECO:0000256" key="1">
    <source>
        <dbReference type="RuleBase" id="RU366025"/>
    </source>
</evidence>
<comment type="similarity">
    <text evidence="1">Belongs to the peptidase C19 family.</text>
</comment>
<dbReference type="GO" id="GO:0006508">
    <property type="term" value="P:proteolysis"/>
    <property type="evidence" value="ECO:0007669"/>
    <property type="project" value="UniProtKB-KW"/>
</dbReference>
<dbReference type="PANTHER" id="PTHR24006:SF904">
    <property type="entry name" value="UBIQUITIN CARBOXYL-TERMINAL HYDROLASE 16"/>
    <property type="match status" value="1"/>
</dbReference>
<evidence type="ECO:0000313" key="6">
    <source>
        <dbReference type="Proteomes" id="UP001324427"/>
    </source>
</evidence>
<keyword evidence="1" id="KW-0788">Thiol protease</keyword>
<dbReference type="InterPro" id="IPR050164">
    <property type="entry name" value="Peptidase_C19"/>
</dbReference>
<dbReference type="GO" id="GO:0016579">
    <property type="term" value="P:protein deubiquitination"/>
    <property type="evidence" value="ECO:0007669"/>
    <property type="project" value="InterPro"/>
</dbReference>
<evidence type="ECO:0000259" key="4">
    <source>
        <dbReference type="PROSITE" id="PS50235"/>
    </source>
</evidence>
<keyword evidence="1" id="KW-0645">Protease</keyword>
<dbReference type="PANTHER" id="PTHR24006">
    <property type="entry name" value="UBIQUITIN CARBOXYL-TERMINAL HYDROLASE"/>
    <property type="match status" value="1"/>
</dbReference>
<dbReference type="EMBL" id="JAVFHQ010000044">
    <property type="protein sequence ID" value="KAK4542207.1"/>
    <property type="molecule type" value="Genomic_DNA"/>
</dbReference>
<feature type="region of interest" description="Disordered" evidence="2">
    <location>
        <begin position="193"/>
        <end position="280"/>
    </location>
</feature>
<organism evidence="5 6">
    <name type="scientific">Oleoguttula mirabilis</name>
    <dbReference type="NCBI Taxonomy" id="1507867"/>
    <lineage>
        <taxon>Eukaryota</taxon>
        <taxon>Fungi</taxon>
        <taxon>Dikarya</taxon>
        <taxon>Ascomycota</taxon>
        <taxon>Pezizomycotina</taxon>
        <taxon>Dothideomycetes</taxon>
        <taxon>Dothideomycetidae</taxon>
        <taxon>Mycosphaerellales</taxon>
        <taxon>Teratosphaeriaceae</taxon>
        <taxon>Oleoguttula</taxon>
    </lineage>
</organism>
<dbReference type="InterPro" id="IPR028889">
    <property type="entry name" value="USP"/>
</dbReference>
<feature type="transmembrane region" description="Helical" evidence="3">
    <location>
        <begin position="12"/>
        <end position="32"/>
    </location>
</feature>
<evidence type="ECO:0000256" key="2">
    <source>
        <dbReference type="SAM" id="MobiDB-lite"/>
    </source>
</evidence>
<sequence>MPERPLTIATYAAGASLAAITLVYVFGPTFFLDDDAANSSKSSRKKGVVGLVNPANDCFINSVLQALAGLPELRLYLIRETHRRRLDGPELYQDLTAALEEQQKSNSSKQTPEWKMLSLQQGHITAGLKEVLDALNERPIYKKTISAQAFIRVVEESFRTRINRTQQDAQEFLQIVAERLADEHAAARRVRRRARRKLDDDGVSTVVSSADSESDNEDLAINVQQDTQPSGYNLQIPGTDDTVRDSKLDLPQDGAAQPSSENAEPSIGDDANDGPSFPFEGKLESQVECSHCHFKPKPSISSFVSLTLHVPHGSGSTTLNACFDGLLKVEHIDDFICDKCRLEHALQVNDKQLAKLSISAKDRAALEQDRSKLEAALEDDPEKPPADVRLPDSSATPKRRIARHTRISDFPRVLAVHLSRSVWDPHSSSSKNMAKVAFPEMLPLGGLLDRKTYRLLSVVTHKGGHNSGHYETFRRQFLSPPYSTPTSMGKDGIYSLRPSPAPSPRMSAAPSPRLSARLSRDAVGEGGPSLPGTSDLSSLWTPDSPSSSSVSSRSLHASNLPERRKPPPPTSVPLDAIPTPGLPSLPGDRQSVDATRRQSSIASAIKLPSRKRRVHDRWWRISDDKVKEGKTGDVLAMQREVYLLFYEMVDDAQP</sequence>
<keyword evidence="3" id="KW-0812">Transmembrane</keyword>
<comment type="catalytic activity">
    <reaction evidence="1">
        <text>Thiol-dependent hydrolysis of ester, thioester, amide, peptide and isopeptide bonds formed by the C-terminal Gly of ubiquitin (a 76-residue protein attached to proteins as an intracellular targeting signal).</text>
        <dbReference type="EC" id="3.4.19.12"/>
    </reaction>
</comment>